<accession>A0A1N6JKH3</accession>
<dbReference type="EMBL" id="FSRO01000001">
    <property type="protein sequence ID" value="SIO44904.1"/>
    <property type="molecule type" value="Genomic_DNA"/>
</dbReference>
<dbReference type="AlphaFoldDB" id="A0A1N6JKH3"/>
<name>A0A1N6JKH3_9PROT</name>
<dbReference type="SUPFAM" id="SSF101738">
    <property type="entry name" value="SspB-like"/>
    <property type="match status" value="1"/>
</dbReference>
<gene>
    <name evidence="2" type="ORF">SAMN02743940_2699</name>
</gene>
<dbReference type="NCBIfam" id="NF008769">
    <property type="entry name" value="PRK11798.2-5"/>
    <property type="match status" value="1"/>
</dbReference>
<dbReference type="PANTHER" id="PTHR37486:SF1">
    <property type="entry name" value="STRINGENT STARVATION PROTEIN B"/>
    <property type="match status" value="1"/>
</dbReference>
<dbReference type="InterPro" id="IPR036760">
    <property type="entry name" value="SspB-like_sf"/>
</dbReference>
<sequence>MNVSATKPYLIRAIYEWCIDNEFTPYISVNVDSRTHVPTEYIKNGEIVLNIGHSAVEDLVIGNDMINLMARFNGIARKMEIPVDAVKGIFAKEVNEGITFIQEIEKAIAESTRDENEKISSSDSPKPLPPNNSKPQLRIIK</sequence>
<keyword evidence="3" id="KW-1185">Reference proteome</keyword>
<dbReference type="Gene3D" id="2.30.30.220">
    <property type="entry name" value="SspB-like"/>
    <property type="match status" value="1"/>
</dbReference>
<organism evidence="2 3">
    <name type="scientific">Nitrosomonas cryotolerans ATCC 49181</name>
    <dbReference type="NCBI Taxonomy" id="1131553"/>
    <lineage>
        <taxon>Bacteria</taxon>
        <taxon>Pseudomonadati</taxon>
        <taxon>Pseudomonadota</taxon>
        <taxon>Betaproteobacteria</taxon>
        <taxon>Nitrosomonadales</taxon>
        <taxon>Nitrosomonadaceae</taxon>
        <taxon>Nitrosomonas</taxon>
    </lineage>
</organism>
<evidence type="ECO:0000313" key="2">
    <source>
        <dbReference type="EMBL" id="SIO44904.1"/>
    </source>
</evidence>
<dbReference type="Proteomes" id="UP000185062">
    <property type="component" value="Unassembled WGS sequence"/>
</dbReference>
<reference evidence="2 3" key="1">
    <citation type="submission" date="2016-12" db="EMBL/GenBank/DDBJ databases">
        <authorList>
            <person name="Song W.-J."/>
            <person name="Kurnit D.M."/>
        </authorList>
    </citation>
    <scope>NUCLEOTIDE SEQUENCE [LARGE SCALE GENOMIC DNA]</scope>
    <source>
        <strain evidence="2 3">ATCC 49181</strain>
    </source>
</reference>
<dbReference type="eggNOG" id="COG2969">
    <property type="taxonomic scope" value="Bacteria"/>
</dbReference>
<dbReference type="PANTHER" id="PTHR37486">
    <property type="entry name" value="STRINGENT STARVATION PROTEIN B"/>
    <property type="match status" value="1"/>
</dbReference>
<evidence type="ECO:0000256" key="1">
    <source>
        <dbReference type="SAM" id="MobiDB-lite"/>
    </source>
</evidence>
<dbReference type="Pfam" id="PF04386">
    <property type="entry name" value="SspB"/>
    <property type="match status" value="1"/>
</dbReference>
<dbReference type="RefSeq" id="WP_028462244.1">
    <property type="nucleotide sequence ID" value="NZ_FSRO01000001.1"/>
</dbReference>
<dbReference type="GO" id="GO:0045732">
    <property type="term" value="P:positive regulation of protein catabolic process"/>
    <property type="evidence" value="ECO:0007669"/>
    <property type="project" value="TreeGrafter"/>
</dbReference>
<dbReference type="InterPro" id="IPR007481">
    <property type="entry name" value="SspB"/>
</dbReference>
<dbReference type="GO" id="GO:0005840">
    <property type="term" value="C:ribosome"/>
    <property type="evidence" value="ECO:0007669"/>
    <property type="project" value="TreeGrafter"/>
</dbReference>
<feature type="compositionally biased region" description="Basic and acidic residues" evidence="1">
    <location>
        <begin position="111"/>
        <end position="120"/>
    </location>
</feature>
<dbReference type="STRING" id="44575.SAMN05216419_10445"/>
<proteinExistence type="predicted"/>
<evidence type="ECO:0000313" key="3">
    <source>
        <dbReference type="Proteomes" id="UP000185062"/>
    </source>
</evidence>
<feature type="region of interest" description="Disordered" evidence="1">
    <location>
        <begin position="111"/>
        <end position="141"/>
    </location>
</feature>
<dbReference type="GO" id="GO:0005829">
    <property type="term" value="C:cytosol"/>
    <property type="evidence" value="ECO:0007669"/>
    <property type="project" value="TreeGrafter"/>
</dbReference>
<dbReference type="PIRSF" id="PIRSF005276">
    <property type="entry name" value="SspB"/>
    <property type="match status" value="1"/>
</dbReference>
<protein>
    <submittedName>
        <fullName evidence="2">Stringent starvation protein B</fullName>
    </submittedName>
</protein>